<feature type="region of interest" description="Disordered" evidence="1">
    <location>
        <begin position="1"/>
        <end position="40"/>
    </location>
</feature>
<dbReference type="HOGENOM" id="CLU_3288394_0_0_0"/>
<dbReference type="Proteomes" id="UP000007575">
    <property type="component" value="Plasmid P5"/>
</dbReference>
<evidence type="ECO:0000313" key="3">
    <source>
        <dbReference type="Proteomes" id="UP000007575"/>
    </source>
</evidence>
<accession>H8H3S1</accession>
<dbReference type="EMBL" id="CP002196">
    <property type="protein sequence ID" value="AFD28168.1"/>
    <property type="molecule type" value="Genomic_DNA"/>
</dbReference>
<feature type="compositionally biased region" description="Basic and acidic residues" evidence="1">
    <location>
        <begin position="8"/>
        <end position="40"/>
    </location>
</feature>
<protein>
    <submittedName>
        <fullName evidence="2">Uncharacterized protein</fullName>
    </submittedName>
</protein>
<name>H8H3S1_DEIGI</name>
<proteinExistence type="predicted"/>
<organism evidence="2 3">
    <name type="scientific">Deinococcus gobiensis (strain DSM 21396 / JCM 16679 / CGMCC 1.7299 / I-0)</name>
    <dbReference type="NCBI Taxonomy" id="745776"/>
    <lineage>
        <taxon>Bacteria</taxon>
        <taxon>Thermotogati</taxon>
        <taxon>Deinococcota</taxon>
        <taxon>Deinococci</taxon>
        <taxon>Deinococcales</taxon>
        <taxon>Deinococcaceae</taxon>
        <taxon>Deinococcus</taxon>
    </lineage>
</organism>
<keyword evidence="2" id="KW-0614">Plasmid</keyword>
<reference evidence="2 3" key="1">
    <citation type="journal article" date="2012" name="PLoS ONE">
        <title>Genome sequence and transcriptome analysis of the radioresistant bacterium Deinococcus gobiensis: insights into the extreme environmental adaptations.</title>
        <authorList>
            <person name="Yuan M."/>
            <person name="Chen M."/>
            <person name="Zhang W."/>
            <person name="Lu W."/>
            <person name="Wang J."/>
            <person name="Yang M."/>
            <person name="Zhao P."/>
            <person name="Tang R."/>
            <person name="Li X."/>
            <person name="Hao Y."/>
            <person name="Zhou Z."/>
            <person name="Zhan Y."/>
            <person name="Yu H."/>
            <person name="Teng C."/>
            <person name="Yan Y."/>
            <person name="Ping S."/>
            <person name="Wang Y."/>
            <person name="Lin M."/>
        </authorList>
    </citation>
    <scope>NUCLEOTIDE SEQUENCE [LARGE SCALE GENOMIC DNA]</scope>
    <source>
        <strain evidence="3">DSM 21396 / JCM 16679 / CGMCC 1.7299 / I-0</strain>
        <plasmid evidence="2">P5</plasmid>
    </source>
</reference>
<keyword evidence="3" id="KW-1185">Reference proteome</keyword>
<sequence length="40" mass="4416">MFPTGVGMDRDDHGQLPGDERVPHRRGDGPLKEAEGLTRD</sequence>
<evidence type="ECO:0000313" key="2">
    <source>
        <dbReference type="EMBL" id="AFD28168.1"/>
    </source>
</evidence>
<evidence type="ECO:0000256" key="1">
    <source>
        <dbReference type="SAM" id="MobiDB-lite"/>
    </source>
</evidence>
<dbReference type="AlphaFoldDB" id="H8H3S1"/>
<gene>
    <name evidence="2" type="ordered locus">DGo_PE0024</name>
</gene>
<geneLocation type="plasmid" evidence="2 3">
    <name>P5</name>
</geneLocation>
<dbReference type="KEGG" id="dgo:DGo_PE0024"/>